<dbReference type="PANTHER" id="PTHR33305">
    <property type="entry name" value="ETHYLENE INSENSITIVE 3-LIKE 2 PROTEIN"/>
    <property type="match status" value="1"/>
</dbReference>
<dbReference type="GO" id="GO:0009873">
    <property type="term" value="P:ethylene-activated signaling pathway"/>
    <property type="evidence" value="ECO:0007669"/>
    <property type="project" value="UniProtKB-KW"/>
</dbReference>
<comment type="subcellular location">
    <subcellularLocation>
        <location evidence="1">Nucleus</location>
    </subcellularLocation>
</comment>
<sequence length="841" mass="92654">MEIFEELGLSGDLDFLSAPLEEDEAAPEHDPEATVEEDSSDEELGVDELEKRVWKYRMRLKWLKEQDKGTEGADNARQCQPKEQSQRKKMSRAQDAILKYMLRMMEVCKAEGFVYGIVPKKGKPVTGASDNLREWWKGKVRFGRNGPAAISKYLAEHSIPGKNEDSNAVASTHHTLQELQDGTLGSLLSALLQHCNPPQRRFPLDKGVAPPWWPTGNEEWWTQLNLPKDQGPPPYKKPHDLKKAWKVSVLTAVIKHMSPDIAKIQKLVHQSRCLQDKMTAKESTTWLAIINQEENLAQMLYPDRFPPPLPLWSESFAISCTSDYDVEVVDDEQNNEVEDCQPLFNHFNTETAGQRDVPMHHIKGELVETNSNFGQKRKQLPEEPHMILNHQIYTCEYLHCPYHDYRLGFLDITARNNHQLTCSHRNNSSQVFGMSNFNCNSEKLGGSLPASQPIPAIQQPVNQTSCLNASGHGVAGDGQKMISEHVSFYDSNIQQSKNSDPGSLNGIEDNNQHQVNYQFPMNDNFFDQGVVMGPNMSEPSPIPMLPPAPPAPPALFFDQGVDMGPNLFFDQGVDMGSNMSEASPMPMFPPATPATPAPPAPPALFFDQGEVMGPNTSEASSMPMLPPATRATPAPPALFFDQGVLMGPNLPEASPIPMLPPATLAPPALFFDQGGVMGPNISEALPMPMLCPAPPALFFDQGVVMRPNMSEASPIPMLPPATPAPPALFLDQGVVMGPNMSGALPMPMLHPATPAPPALFFDQGVVMGPNMSEASPMPMLPPATPAPPAQFTKTQFDPCNLFDYPFGNHPYNADNLGFGTNLPQGDYNVDSLLEQGPFWMC</sequence>
<dbReference type="SUPFAM" id="SSF116768">
    <property type="entry name" value="DNA-binding domain of EIN3-like"/>
    <property type="match status" value="1"/>
</dbReference>
<feature type="region of interest" description="Disordered" evidence="5">
    <location>
        <begin position="67"/>
        <end position="90"/>
    </location>
</feature>
<evidence type="ECO:0000256" key="5">
    <source>
        <dbReference type="SAM" id="MobiDB-lite"/>
    </source>
</evidence>
<dbReference type="GO" id="GO:0005634">
    <property type="term" value="C:nucleus"/>
    <property type="evidence" value="ECO:0007669"/>
    <property type="project" value="UniProtKB-SubCell"/>
</dbReference>
<keyword evidence="9" id="KW-1185">Reference proteome</keyword>
<protein>
    <recommendedName>
        <fullName evidence="6">Ethylene insensitive 3-like DNA-binding domain-containing protein</fullName>
    </recommendedName>
</protein>
<organism evidence="8 9">
    <name type="scientific">Malus domestica</name>
    <name type="common">Apple</name>
    <name type="synonym">Pyrus malus</name>
    <dbReference type="NCBI Taxonomy" id="3750"/>
    <lineage>
        <taxon>Eukaryota</taxon>
        <taxon>Viridiplantae</taxon>
        <taxon>Streptophyta</taxon>
        <taxon>Embryophyta</taxon>
        <taxon>Tracheophyta</taxon>
        <taxon>Spermatophyta</taxon>
        <taxon>Magnoliopsida</taxon>
        <taxon>eudicotyledons</taxon>
        <taxon>Gunneridae</taxon>
        <taxon>Pentapetalae</taxon>
        <taxon>rosids</taxon>
        <taxon>fabids</taxon>
        <taxon>Rosales</taxon>
        <taxon>Rosaceae</taxon>
        <taxon>Amygdaloideae</taxon>
        <taxon>Maleae</taxon>
        <taxon>Malus</taxon>
    </lineage>
</organism>
<dbReference type="AlphaFoldDB" id="A0A498KNW4"/>
<feature type="region of interest" description="Disordered" evidence="5">
    <location>
        <begin position="15"/>
        <end position="44"/>
    </location>
</feature>
<evidence type="ECO:0000256" key="1">
    <source>
        <dbReference type="ARBA" id="ARBA00004123"/>
    </source>
</evidence>
<evidence type="ECO:0000313" key="9">
    <source>
        <dbReference type="Proteomes" id="UP000290289"/>
    </source>
</evidence>
<feature type="compositionally biased region" description="Acidic residues" evidence="5">
    <location>
        <begin position="33"/>
        <end position="44"/>
    </location>
</feature>
<proteinExistence type="inferred from homology"/>
<dbReference type="Pfam" id="PF04873">
    <property type="entry name" value="EIN3_DNA-bd"/>
    <property type="match status" value="1"/>
</dbReference>
<reference evidence="8 9" key="1">
    <citation type="submission" date="2018-10" db="EMBL/GenBank/DDBJ databases">
        <title>A high-quality apple genome assembly.</title>
        <authorList>
            <person name="Hu J."/>
        </authorList>
    </citation>
    <scope>NUCLEOTIDE SEQUENCE [LARGE SCALE GENOMIC DNA]</scope>
    <source>
        <strain evidence="9">cv. HFTH1</strain>
        <tissue evidence="8">Young leaf</tissue>
    </source>
</reference>
<evidence type="ECO:0000313" key="8">
    <source>
        <dbReference type="EMBL" id="RXI09810.1"/>
    </source>
</evidence>
<dbReference type="EMBL" id="RDQH01000168">
    <property type="protein sequence ID" value="RXI09810.1"/>
    <property type="molecule type" value="Genomic_DNA"/>
</dbReference>
<evidence type="ECO:0000256" key="4">
    <source>
        <dbReference type="ARBA" id="ARBA00023242"/>
    </source>
</evidence>
<comment type="similarity">
    <text evidence="2">Belongs to the EIN3 family.</text>
</comment>
<dbReference type="Gene3D" id="1.10.3180.10">
    <property type="entry name" value="DNA-binding domain of EIN3-like"/>
    <property type="match status" value="2"/>
</dbReference>
<feature type="region of interest" description="Disordered" evidence="5">
    <location>
        <begin position="591"/>
        <end position="630"/>
    </location>
</feature>
<gene>
    <name evidence="7" type="ORF">DVH24_015817</name>
    <name evidence="8" type="ORF">DVH24_016871</name>
</gene>
<dbReference type="InterPro" id="IPR006957">
    <property type="entry name" value="EIN3"/>
</dbReference>
<dbReference type="InterPro" id="IPR023278">
    <property type="entry name" value="Ethylene_insens-like_DNA-bd"/>
</dbReference>
<evidence type="ECO:0000256" key="2">
    <source>
        <dbReference type="ARBA" id="ARBA00009416"/>
    </source>
</evidence>
<dbReference type="STRING" id="3750.A0A498KNW4"/>
<keyword evidence="3" id="KW-0936">Ethylene signaling pathway</keyword>
<dbReference type="GO" id="GO:0003677">
    <property type="term" value="F:DNA binding"/>
    <property type="evidence" value="ECO:0007669"/>
    <property type="project" value="TreeGrafter"/>
</dbReference>
<evidence type="ECO:0000259" key="6">
    <source>
        <dbReference type="Pfam" id="PF04873"/>
    </source>
</evidence>
<dbReference type="InterPro" id="IPR047091">
    <property type="entry name" value="EIN3-like_DNA-bd"/>
</dbReference>
<keyword evidence="4" id="KW-0539">Nucleus</keyword>
<dbReference type="EMBL" id="RDQH01000333">
    <property type="protein sequence ID" value="RXH93750.1"/>
    <property type="molecule type" value="Genomic_DNA"/>
</dbReference>
<feature type="domain" description="Ethylene insensitive 3-like DNA-binding" evidence="6">
    <location>
        <begin position="47"/>
        <end position="294"/>
    </location>
</feature>
<evidence type="ECO:0000313" key="7">
    <source>
        <dbReference type="EMBL" id="RXH93750.1"/>
    </source>
</evidence>
<comment type="caution">
    <text evidence="8">The sequence shown here is derived from an EMBL/GenBank/DDBJ whole genome shotgun (WGS) entry which is preliminary data.</text>
</comment>
<dbReference type="GO" id="GO:0003700">
    <property type="term" value="F:DNA-binding transcription factor activity"/>
    <property type="evidence" value="ECO:0007669"/>
    <property type="project" value="InterPro"/>
</dbReference>
<dbReference type="FunFam" id="1.10.3180.10:FF:000001">
    <property type="entry name" value="Ethylene insensitive 3-like 1"/>
    <property type="match status" value="1"/>
</dbReference>
<evidence type="ECO:0000256" key="3">
    <source>
        <dbReference type="ARBA" id="ARBA00022745"/>
    </source>
</evidence>
<dbReference type="Proteomes" id="UP000290289">
    <property type="component" value="Chromosome 7"/>
</dbReference>
<dbReference type="PANTHER" id="PTHR33305:SF53">
    <property type="entry name" value="ETHYLENE INSENSITIVE 3-LIKE 1 PROTEIN"/>
    <property type="match status" value="1"/>
</dbReference>
<feature type="compositionally biased region" description="Pro residues" evidence="5">
    <location>
        <begin position="591"/>
        <end position="602"/>
    </location>
</feature>
<accession>A0A498KNW4</accession>
<name>A0A498KNW4_MALDO</name>